<evidence type="ECO:0000259" key="9">
    <source>
        <dbReference type="SMART" id="SM00062"/>
    </source>
</evidence>
<dbReference type="Gene3D" id="1.10.530.10">
    <property type="match status" value="1"/>
</dbReference>
<organism evidence="10 11">
    <name type="scientific">Stutzerimonas tarimensis</name>
    <dbReference type="NCBI Taxonomy" id="1507735"/>
    <lineage>
        <taxon>Bacteria</taxon>
        <taxon>Pseudomonadati</taxon>
        <taxon>Pseudomonadota</taxon>
        <taxon>Gammaproteobacteria</taxon>
        <taxon>Pseudomonadales</taxon>
        <taxon>Pseudomonadaceae</taxon>
        <taxon>Stutzerimonas</taxon>
    </lineage>
</organism>
<evidence type="ECO:0000256" key="4">
    <source>
        <dbReference type="ARBA" id="ARBA00023136"/>
    </source>
</evidence>
<comment type="similarity">
    <text evidence="1">Belongs to the transglycosylase Slt family.</text>
</comment>
<comment type="similarity">
    <text evidence="8">In the N-terminal section; belongs to the bacterial solute-binding protein 3 family.</text>
</comment>
<dbReference type="EMBL" id="JBHRXZ010000029">
    <property type="protein sequence ID" value="MFC3609534.1"/>
    <property type="molecule type" value="Genomic_DNA"/>
</dbReference>
<keyword evidence="7 8" id="KW-0961">Cell wall biogenesis/degradation</keyword>
<name>A0ABV7T9W9_9GAMM</name>
<feature type="domain" description="Solute-binding protein family 3/N-terminal" evidence="9">
    <location>
        <begin position="42"/>
        <end position="267"/>
    </location>
</feature>
<comment type="function">
    <text evidence="8">Murein-degrading enzyme that degrades murein glycan strands and insoluble, high-molecular weight murein sacculi, with the concomitant formation of a 1,6-anhydromuramoyl product. Lytic transglycosylases (LTs) play an integral role in the metabolism of the peptidoglycan (PG) sacculus. Their lytic action creates space within the PG sacculus to allow for its expansion as well as for the insertion of various structures such as secretion systems and flagella.</text>
</comment>
<evidence type="ECO:0000256" key="5">
    <source>
        <dbReference type="ARBA" id="ARBA00023237"/>
    </source>
</evidence>
<keyword evidence="4 8" id="KW-0472">Membrane</keyword>
<dbReference type="NCBIfam" id="NF008112">
    <property type="entry name" value="PRK10859.1"/>
    <property type="match status" value="1"/>
</dbReference>
<dbReference type="SMART" id="SM00062">
    <property type="entry name" value="PBPb"/>
    <property type="match status" value="1"/>
</dbReference>
<dbReference type="Pfam" id="PF00497">
    <property type="entry name" value="SBP_bac_3"/>
    <property type="match status" value="1"/>
</dbReference>
<feature type="region of interest" description="LT domain" evidence="8">
    <location>
        <begin position="268"/>
        <end position="486"/>
    </location>
</feature>
<dbReference type="InterPro" id="IPR023346">
    <property type="entry name" value="Lysozyme-like_dom_sf"/>
</dbReference>
<comment type="similarity">
    <text evidence="8">In the C-terminal section; belongs to the transglycosylase Slt family.</text>
</comment>
<dbReference type="PANTHER" id="PTHR35936:SF32">
    <property type="entry name" value="MEMBRANE-BOUND LYTIC MUREIN TRANSGLYCOSYLASE F"/>
    <property type="match status" value="1"/>
</dbReference>
<evidence type="ECO:0000256" key="7">
    <source>
        <dbReference type="ARBA" id="ARBA00023316"/>
    </source>
</evidence>
<dbReference type="SUPFAM" id="SSF53955">
    <property type="entry name" value="Lysozyme-like"/>
    <property type="match status" value="1"/>
</dbReference>
<dbReference type="CDD" id="cd01009">
    <property type="entry name" value="PBP2_YfhD_N"/>
    <property type="match status" value="1"/>
</dbReference>
<dbReference type="Gene3D" id="3.40.190.10">
    <property type="entry name" value="Periplasmic binding protein-like II"/>
    <property type="match status" value="2"/>
</dbReference>
<dbReference type="GO" id="GO:0016829">
    <property type="term" value="F:lyase activity"/>
    <property type="evidence" value="ECO:0007669"/>
    <property type="project" value="UniProtKB-KW"/>
</dbReference>
<gene>
    <name evidence="8 10" type="primary">mltF</name>
    <name evidence="10" type="ORF">ACFOMF_17330</name>
</gene>
<evidence type="ECO:0000256" key="6">
    <source>
        <dbReference type="ARBA" id="ARBA00023239"/>
    </source>
</evidence>
<sequence>MSVHSLACTRWAKWLIATGILLMLGSCAEKPSQLQRIREEGVLRVVTRNSPSTFFQDRNGETGFEYELAKRFADELGVELQIEAASDIEDIYSRIGRPGGPSLGAAGLVASGQRAGQVRFTVPYLESTTQVIYHRNQRRPTGPAELVGKRILVMTGSNHAEVLARLRLDYPELNYEESDAVEVVDLLRMVDEGQIDLTLVESNELAMNQFYFSNVRAAFELGDQNDLAWVVADSDDDSLLEAANEFLAKARDDGMLQRLRERYYGQVDVLGYVGAYAFAQHLQQRLPRYEKTFRESAAVHGVDWRLLAAIGYQESHWQPEATSKTGVRGLMMLTLRTAQSVGVTNRLDPVQSIQGGAKYFLKVHKGLPESILEPDRTWFALAAYNVGGGHLEDARRLTQAEGLDPNKWLDVKQILPRLSQKQWYSKTRYGYARGGEPVHFVANIRRYYDILTWVTQPQMEGRQFAQSELHLPAISATELSRAVPPL</sequence>
<keyword evidence="11" id="KW-1185">Reference proteome</keyword>
<protein>
    <recommendedName>
        <fullName evidence="8">Membrane-bound lytic murein transglycosylase F</fullName>
        <ecNumber evidence="8">4.2.2.n1</ecNumber>
    </recommendedName>
    <alternativeName>
        <fullName evidence="8">Murein lyase F</fullName>
    </alternativeName>
</protein>
<comment type="domain">
    <text evidence="8">The N-terminal domain does not have lytic activity and probably modulates enzymatic activity. The C-terminal domain is the catalytic active domain.</text>
</comment>
<dbReference type="InterPro" id="IPR008258">
    <property type="entry name" value="Transglycosylase_SLT_dom_1"/>
</dbReference>
<comment type="caution">
    <text evidence="10">The sequence shown here is derived from an EMBL/GenBank/DDBJ whole genome shotgun (WGS) entry which is preliminary data.</text>
</comment>
<proteinExistence type="inferred from homology"/>
<evidence type="ECO:0000313" key="11">
    <source>
        <dbReference type="Proteomes" id="UP001595630"/>
    </source>
</evidence>
<dbReference type="SUPFAM" id="SSF53850">
    <property type="entry name" value="Periplasmic binding protein-like II"/>
    <property type="match status" value="1"/>
</dbReference>
<dbReference type="EC" id="4.2.2.n1" evidence="8"/>
<dbReference type="CDD" id="cd13403">
    <property type="entry name" value="MLTF-like"/>
    <property type="match status" value="1"/>
</dbReference>
<comment type="caution">
    <text evidence="8">Lacks conserved residue(s) required for the propagation of feature annotation.</text>
</comment>
<dbReference type="InterPro" id="IPR000189">
    <property type="entry name" value="Transglyc_AS"/>
</dbReference>
<dbReference type="PANTHER" id="PTHR35936">
    <property type="entry name" value="MEMBRANE-BOUND LYTIC MUREIN TRANSGLYCOSYLASE F"/>
    <property type="match status" value="1"/>
</dbReference>
<dbReference type="PROSITE" id="PS00922">
    <property type="entry name" value="TRANSGLYCOSYLASE"/>
    <property type="match status" value="1"/>
</dbReference>
<reference evidence="11" key="1">
    <citation type="journal article" date="2019" name="Int. J. Syst. Evol. Microbiol.">
        <title>The Global Catalogue of Microorganisms (GCM) 10K type strain sequencing project: providing services to taxonomists for standard genome sequencing and annotation.</title>
        <authorList>
            <consortium name="The Broad Institute Genomics Platform"/>
            <consortium name="The Broad Institute Genome Sequencing Center for Infectious Disease"/>
            <person name="Wu L."/>
            <person name="Ma J."/>
        </authorList>
    </citation>
    <scope>NUCLEOTIDE SEQUENCE [LARGE SCALE GENOMIC DNA]</scope>
    <source>
        <strain evidence="11">KCTC 42447</strain>
    </source>
</reference>
<dbReference type="InterPro" id="IPR001638">
    <property type="entry name" value="Solute-binding_3/MltF_N"/>
</dbReference>
<comment type="similarity">
    <text evidence="2">Belongs to the bacterial solute-binding protein 3 family.</text>
</comment>
<evidence type="ECO:0000313" key="10">
    <source>
        <dbReference type="EMBL" id="MFC3609534.1"/>
    </source>
</evidence>
<dbReference type="Pfam" id="PF01464">
    <property type="entry name" value="SLT"/>
    <property type="match status" value="1"/>
</dbReference>
<feature type="active site" evidence="8">
    <location>
        <position position="314"/>
    </location>
</feature>
<keyword evidence="6 8" id="KW-0456">Lyase</keyword>
<evidence type="ECO:0000256" key="8">
    <source>
        <dbReference type="HAMAP-Rule" id="MF_02016"/>
    </source>
</evidence>
<keyword evidence="5 8" id="KW-0998">Cell outer membrane</keyword>
<dbReference type="RefSeq" id="WP_386367553.1">
    <property type="nucleotide sequence ID" value="NZ_JBHRXZ010000029.1"/>
</dbReference>
<accession>A0ABV7T9W9</accession>
<dbReference type="InterPro" id="IPR023703">
    <property type="entry name" value="MltF"/>
</dbReference>
<dbReference type="Proteomes" id="UP001595630">
    <property type="component" value="Unassembled WGS sequence"/>
</dbReference>
<evidence type="ECO:0000256" key="1">
    <source>
        <dbReference type="ARBA" id="ARBA00007734"/>
    </source>
</evidence>
<dbReference type="HAMAP" id="MF_02016">
    <property type="entry name" value="MltF"/>
    <property type="match status" value="1"/>
</dbReference>
<keyword evidence="3 8" id="KW-0732">Signal</keyword>
<evidence type="ECO:0000256" key="3">
    <source>
        <dbReference type="ARBA" id="ARBA00022729"/>
    </source>
</evidence>
<comment type="catalytic activity">
    <reaction evidence="8">
        <text>Exolytic cleavage of the (1-&gt;4)-beta-glycosidic linkage between N-acetylmuramic acid (MurNAc) and N-acetylglucosamine (GlcNAc) residues in peptidoglycan, from either the reducing or the non-reducing ends of the peptidoglycan chains, with concomitant formation of a 1,6-anhydrobond in the MurNAc residue.</text>
        <dbReference type="EC" id="4.2.2.n1"/>
    </reaction>
</comment>
<comment type="subcellular location">
    <subcellularLocation>
        <location evidence="8">Cell outer membrane</location>
        <topology evidence="8">Peripheral membrane protein</topology>
    </subcellularLocation>
    <text evidence="8">Attached to the inner leaflet of the outer membrane.</text>
</comment>
<evidence type="ECO:0000256" key="2">
    <source>
        <dbReference type="ARBA" id="ARBA00010333"/>
    </source>
</evidence>